<name>A0ABU5YWW7_9MYCO</name>
<keyword evidence="2" id="KW-1185">Reference proteome</keyword>
<gene>
    <name evidence="1" type="ORF">K5L39_10545</name>
</gene>
<sequence length="45" mass="4495">MSTLGGDGDCVAFALPTHGSGGLQPGVDLDDREAIAELIGDNIVP</sequence>
<comment type="caution">
    <text evidence="1">The sequence shown here is derived from an EMBL/GenBank/DDBJ whole genome shotgun (WGS) entry which is preliminary data.</text>
</comment>
<accession>A0ABU5YWW7</accession>
<evidence type="ECO:0000313" key="2">
    <source>
        <dbReference type="Proteomes" id="UP001299283"/>
    </source>
</evidence>
<dbReference type="Proteomes" id="UP001299283">
    <property type="component" value="Unassembled WGS sequence"/>
</dbReference>
<protein>
    <submittedName>
        <fullName evidence="1">Uncharacterized protein</fullName>
    </submittedName>
</protein>
<reference evidence="1 2" key="1">
    <citation type="submission" date="2023-12" db="EMBL/GenBank/DDBJ databases">
        <title>Description of new species of Mycobacterium terrae complex isolated from sewage at the Sao Paulo Zoological Park Foundation in Brazil.</title>
        <authorList>
            <person name="Romagnoli C.L."/>
            <person name="Conceicao E.C."/>
            <person name="Machado E."/>
            <person name="Barreto L.B.P.F."/>
            <person name="Sharma A."/>
            <person name="Silva N.M."/>
            <person name="Marques L.E."/>
            <person name="Juliana M.A."/>
            <person name="Lourenco M.C.S."/>
            <person name="Digiampietri L.A."/>
            <person name="Suffys P.N."/>
            <person name="Viana-Niero C."/>
        </authorList>
    </citation>
    <scope>NUCLEOTIDE SEQUENCE [LARGE SCALE GENOMIC DNA]</scope>
    <source>
        <strain evidence="1 2">MYC017</strain>
    </source>
</reference>
<proteinExistence type="predicted"/>
<dbReference type="EMBL" id="JAYJJQ010000008">
    <property type="protein sequence ID" value="MEB3069623.1"/>
    <property type="molecule type" value="Genomic_DNA"/>
</dbReference>
<dbReference type="RefSeq" id="WP_225397402.1">
    <property type="nucleotide sequence ID" value="NZ_JAYJJQ010000008.1"/>
</dbReference>
<organism evidence="1 2">
    <name type="scientific">[Mycobacterium] vasticus</name>
    <dbReference type="NCBI Taxonomy" id="2875777"/>
    <lineage>
        <taxon>Bacteria</taxon>
        <taxon>Bacillati</taxon>
        <taxon>Actinomycetota</taxon>
        <taxon>Actinomycetes</taxon>
        <taxon>Mycobacteriales</taxon>
        <taxon>Mycobacteriaceae</taxon>
        <taxon>Mycolicibacter</taxon>
    </lineage>
</organism>
<evidence type="ECO:0000313" key="1">
    <source>
        <dbReference type="EMBL" id="MEB3069623.1"/>
    </source>
</evidence>